<reference evidence="12" key="1">
    <citation type="submission" date="2015-12" db="EMBL/GenBank/DDBJ databases">
        <title>Update maize B73 reference genome by single molecule sequencing technologies.</title>
        <authorList>
            <consortium name="Maize Genome Sequencing Project"/>
            <person name="Ware D."/>
        </authorList>
    </citation>
    <scope>NUCLEOTIDE SEQUENCE [LARGE SCALE GENOMIC DNA]</scope>
    <source>
        <strain evidence="12">cv. B73</strain>
    </source>
</reference>
<keyword evidence="12" id="KW-1185">Reference proteome</keyword>
<dbReference type="SUPFAM" id="SSF103473">
    <property type="entry name" value="MFS general substrate transporter"/>
    <property type="match status" value="1"/>
</dbReference>
<name>A0A804MFB6_MAIZE</name>
<accession>A0A804MFB6</accession>
<evidence type="ECO:0000256" key="1">
    <source>
        <dbReference type="ARBA" id="ARBA00004141"/>
    </source>
</evidence>
<comment type="subcellular location">
    <subcellularLocation>
        <location evidence="1">Membrane</location>
        <topology evidence="1">Multi-pass membrane protein</topology>
    </subcellularLocation>
</comment>
<dbReference type="PANTHER" id="PTHR23500">
    <property type="entry name" value="SOLUTE CARRIER FAMILY 2, FACILITATED GLUCOSE TRANSPORTER"/>
    <property type="match status" value="1"/>
</dbReference>
<evidence type="ECO:0000256" key="6">
    <source>
        <dbReference type="ARBA" id="ARBA00022847"/>
    </source>
</evidence>
<evidence type="ECO:0000313" key="11">
    <source>
        <dbReference type="EnsemblPlants" id="Zm00001eb081160_P001"/>
    </source>
</evidence>
<dbReference type="InterPro" id="IPR003663">
    <property type="entry name" value="Sugar/inositol_transpt"/>
</dbReference>
<dbReference type="Gene3D" id="1.20.1250.20">
    <property type="entry name" value="MFS general substrate transporter like domains"/>
    <property type="match status" value="1"/>
</dbReference>
<keyword evidence="8 9" id="KW-0472">Membrane</keyword>
<evidence type="ECO:0000313" key="12">
    <source>
        <dbReference type="Proteomes" id="UP000007305"/>
    </source>
</evidence>
<dbReference type="EnsemblPlants" id="Zm00001eb081160_T001">
    <property type="protein sequence ID" value="Zm00001eb081160_P001"/>
    <property type="gene ID" value="Zm00001eb081160"/>
</dbReference>
<feature type="transmembrane region" description="Helical" evidence="9">
    <location>
        <begin position="82"/>
        <end position="100"/>
    </location>
</feature>
<dbReference type="PANTHER" id="PTHR23500:SF73">
    <property type="entry name" value="SUGAR TRANSPORT PROTEIN MST1"/>
    <property type="match status" value="1"/>
</dbReference>
<dbReference type="PROSITE" id="PS50850">
    <property type="entry name" value="MFS"/>
    <property type="match status" value="1"/>
</dbReference>
<dbReference type="Pfam" id="PF00083">
    <property type="entry name" value="Sugar_tr"/>
    <property type="match status" value="1"/>
</dbReference>
<reference evidence="11" key="2">
    <citation type="submission" date="2019-07" db="EMBL/GenBank/DDBJ databases">
        <authorList>
            <person name="Seetharam A."/>
            <person name="Woodhouse M."/>
            <person name="Cannon E."/>
        </authorList>
    </citation>
    <scope>NUCLEOTIDE SEQUENCE [LARGE SCALE GENOMIC DNA]</scope>
    <source>
        <strain evidence="11">cv. B73</strain>
    </source>
</reference>
<keyword evidence="5 9" id="KW-0812">Transmembrane</keyword>
<evidence type="ECO:0000259" key="10">
    <source>
        <dbReference type="PROSITE" id="PS50850"/>
    </source>
</evidence>
<dbReference type="Proteomes" id="UP000007305">
    <property type="component" value="Chromosome 2"/>
</dbReference>
<evidence type="ECO:0000256" key="8">
    <source>
        <dbReference type="ARBA" id="ARBA00023136"/>
    </source>
</evidence>
<keyword evidence="7 9" id="KW-1133">Transmembrane helix</keyword>
<proteinExistence type="inferred from homology"/>
<dbReference type="InterPro" id="IPR005828">
    <property type="entry name" value="MFS_sugar_transport-like"/>
</dbReference>
<keyword evidence="6" id="KW-0769">Symport</keyword>
<organism evidence="11 12">
    <name type="scientific">Zea mays</name>
    <name type="common">Maize</name>
    <dbReference type="NCBI Taxonomy" id="4577"/>
    <lineage>
        <taxon>Eukaryota</taxon>
        <taxon>Viridiplantae</taxon>
        <taxon>Streptophyta</taxon>
        <taxon>Embryophyta</taxon>
        <taxon>Tracheophyta</taxon>
        <taxon>Spermatophyta</taxon>
        <taxon>Magnoliopsida</taxon>
        <taxon>Liliopsida</taxon>
        <taxon>Poales</taxon>
        <taxon>Poaceae</taxon>
        <taxon>PACMAD clade</taxon>
        <taxon>Panicoideae</taxon>
        <taxon>Andropogonodae</taxon>
        <taxon>Andropogoneae</taxon>
        <taxon>Tripsacinae</taxon>
        <taxon>Zea</taxon>
    </lineage>
</organism>
<feature type="transmembrane region" description="Helical" evidence="9">
    <location>
        <begin position="20"/>
        <end position="40"/>
    </location>
</feature>
<keyword evidence="3" id="KW-0813">Transport</keyword>
<dbReference type="InterPro" id="IPR036259">
    <property type="entry name" value="MFS_trans_sf"/>
</dbReference>
<feature type="transmembrane region" description="Helical" evidence="9">
    <location>
        <begin position="112"/>
        <end position="142"/>
    </location>
</feature>
<evidence type="ECO:0000256" key="7">
    <source>
        <dbReference type="ARBA" id="ARBA00022989"/>
    </source>
</evidence>
<evidence type="ECO:0000256" key="4">
    <source>
        <dbReference type="ARBA" id="ARBA00022597"/>
    </source>
</evidence>
<dbReference type="Gramene" id="Zm00001eb081160_T001">
    <property type="protein sequence ID" value="Zm00001eb081160_P001"/>
    <property type="gene ID" value="Zm00001eb081160"/>
</dbReference>
<sequence>MAGGVIVPSDGPAADHGGSLTLSVFMTCLVAASGGLIFGYDIGISGGVSEMEPFLRRFFPRVLERMASARGNEYCLYDSQTLTAFTSSLYVAGLLASLVASRVTRAMGRQAVMLMGGALFFAGGAVTGAAVNIAMLVVGRMLLGFGVGFTNQVSLSPLSRTIRSSAPAASCAFFFFFSATRHAHGMCSLESLDLAVDIFPYSESTIECRH</sequence>
<dbReference type="InterPro" id="IPR045262">
    <property type="entry name" value="STP/PLT_plant"/>
</dbReference>
<feature type="domain" description="Major facilitator superfamily (MFS) profile" evidence="10">
    <location>
        <begin position="27"/>
        <end position="210"/>
    </location>
</feature>
<dbReference type="GO" id="GO:0016020">
    <property type="term" value="C:membrane"/>
    <property type="evidence" value="ECO:0007669"/>
    <property type="project" value="UniProtKB-SubCell"/>
</dbReference>
<evidence type="ECO:0000256" key="2">
    <source>
        <dbReference type="ARBA" id="ARBA00010992"/>
    </source>
</evidence>
<comment type="similarity">
    <text evidence="2">Belongs to the major facilitator superfamily. Sugar transporter (TC 2.A.1.1) family.</text>
</comment>
<dbReference type="AlphaFoldDB" id="A0A804MFB6"/>
<dbReference type="InterPro" id="IPR020846">
    <property type="entry name" value="MFS_dom"/>
</dbReference>
<dbReference type="GO" id="GO:0015293">
    <property type="term" value="F:symporter activity"/>
    <property type="evidence" value="ECO:0007669"/>
    <property type="project" value="UniProtKB-KW"/>
</dbReference>
<evidence type="ECO:0000256" key="9">
    <source>
        <dbReference type="SAM" id="Phobius"/>
    </source>
</evidence>
<reference evidence="11" key="3">
    <citation type="submission" date="2021-05" db="UniProtKB">
        <authorList>
            <consortium name="EnsemblPlants"/>
        </authorList>
    </citation>
    <scope>IDENTIFICATION</scope>
    <source>
        <strain evidence="11">cv. B73</strain>
    </source>
</reference>
<dbReference type="PRINTS" id="PR00171">
    <property type="entry name" value="SUGRTRNSPORT"/>
</dbReference>
<evidence type="ECO:0000256" key="5">
    <source>
        <dbReference type="ARBA" id="ARBA00022692"/>
    </source>
</evidence>
<dbReference type="InParanoid" id="A0A804MFB6"/>
<protein>
    <recommendedName>
        <fullName evidence="10">Major facilitator superfamily (MFS) profile domain-containing protein</fullName>
    </recommendedName>
</protein>
<keyword evidence="4" id="KW-0762">Sugar transport</keyword>
<evidence type="ECO:0000256" key="3">
    <source>
        <dbReference type="ARBA" id="ARBA00022448"/>
    </source>
</evidence>
<dbReference type="GO" id="GO:0015144">
    <property type="term" value="F:carbohydrate transmembrane transporter activity"/>
    <property type="evidence" value="ECO:0007669"/>
    <property type="project" value="InterPro"/>
</dbReference>